<feature type="transmembrane region" description="Helical" evidence="8">
    <location>
        <begin position="154"/>
        <end position="172"/>
    </location>
</feature>
<dbReference type="NCBIfam" id="TIGR01695">
    <property type="entry name" value="murJ_mviN"/>
    <property type="match status" value="1"/>
</dbReference>
<feature type="transmembrane region" description="Helical" evidence="8">
    <location>
        <begin position="265"/>
        <end position="289"/>
    </location>
</feature>
<dbReference type="GO" id="GO:0071555">
    <property type="term" value="P:cell wall organization"/>
    <property type="evidence" value="ECO:0007669"/>
    <property type="project" value="UniProtKB-UniRule"/>
</dbReference>
<evidence type="ECO:0000256" key="4">
    <source>
        <dbReference type="ARBA" id="ARBA00022960"/>
    </source>
</evidence>
<feature type="transmembrane region" description="Helical" evidence="8">
    <location>
        <begin position="178"/>
        <end position="200"/>
    </location>
</feature>
<proteinExistence type="inferred from homology"/>
<feature type="transmembrane region" description="Helical" evidence="8">
    <location>
        <begin position="379"/>
        <end position="397"/>
    </location>
</feature>
<dbReference type="PRINTS" id="PR01806">
    <property type="entry name" value="VIRFACTRMVIN"/>
</dbReference>
<feature type="transmembrane region" description="Helical" evidence="8">
    <location>
        <begin position="83"/>
        <end position="102"/>
    </location>
</feature>
<evidence type="ECO:0000256" key="3">
    <source>
        <dbReference type="ARBA" id="ARBA00022692"/>
    </source>
</evidence>
<keyword evidence="2 8" id="KW-1003">Cell membrane</keyword>
<evidence type="ECO:0000256" key="2">
    <source>
        <dbReference type="ARBA" id="ARBA00022475"/>
    </source>
</evidence>
<keyword evidence="6 8" id="KW-1133">Transmembrane helix</keyword>
<feature type="transmembrane region" description="Helical" evidence="8">
    <location>
        <begin position="403"/>
        <end position="421"/>
    </location>
</feature>
<feature type="transmembrane region" description="Helical" evidence="8">
    <location>
        <begin position="221"/>
        <end position="241"/>
    </location>
</feature>
<dbReference type="InterPro" id="IPR004268">
    <property type="entry name" value="MurJ"/>
</dbReference>
<dbReference type="EMBL" id="RCCP01000001">
    <property type="protein sequence ID" value="RLJ90650.1"/>
    <property type="molecule type" value="Genomic_DNA"/>
</dbReference>
<dbReference type="OrthoDB" id="9804143at2"/>
<evidence type="ECO:0000256" key="8">
    <source>
        <dbReference type="HAMAP-Rule" id="MF_02078"/>
    </source>
</evidence>
<feature type="transmembrane region" description="Helical" evidence="8">
    <location>
        <begin position="301"/>
        <end position="321"/>
    </location>
</feature>
<reference evidence="10 11" key="1">
    <citation type="submission" date="2018-10" db="EMBL/GenBank/DDBJ databases">
        <title>Genomic Encyclopedia of Type Strains, Phase IV (KMG-IV): sequencing the most valuable type-strain genomes for metagenomic binning, comparative biology and taxonomic classification.</title>
        <authorList>
            <person name="Goeker M."/>
        </authorList>
    </citation>
    <scope>NUCLEOTIDE SEQUENCE [LARGE SCALE GENOMIC DNA]</scope>
    <source>
        <strain evidence="10 11">DSM 20549</strain>
    </source>
</reference>
<keyword evidence="4 8" id="KW-0133">Cell shape</keyword>
<dbReference type="GO" id="GO:0034204">
    <property type="term" value="P:lipid translocation"/>
    <property type="evidence" value="ECO:0007669"/>
    <property type="project" value="TreeGrafter"/>
</dbReference>
<dbReference type="GO" id="GO:0009252">
    <property type="term" value="P:peptidoglycan biosynthetic process"/>
    <property type="evidence" value="ECO:0007669"/>
    <property type="project" value="UniProtKB-UniRule"/>
</dbReference>
<dbReference type="HAMAP" id="MF_02078">
    <property type="entry name" value="MurJ_MviN"/>
    <property type="match status" value="1"/>
</dbReference>
<gene>
    <name evidence="8" type="primary">murJ</name>
    <name evidence="10" type="ORF">DFR62_0795</name>
</gene>
<dbReference type="AlphaFoldDB" id="A0A497YLL5"/>
<feature type="transmembrane region" description="Helical" evidence="8">
    <location>
        <begin position="341"/>
        <end position="358"/>
    </location>
</feature>
<dbReference type="GO" id="GO:0015648">
    <property type="term" value="F:lipid-linked peptidoglycan transporter activity"/>
    <property type="evidence" value="ECO:0007669"/>
    <property type="project" value="UniProtKB-UniRule"/>
</dbReference>
<evidence type="ECO:0000313" key="11">
    <source>
        <dbReference type="Proteomes" id="UP000280791"/>
    </source>
</evidence>
<keyword evidence="7 8" id="KW-0472">Membrane</keyword>
<dbReference type="GO" id="GO:0005886">
    <property type="term" value="C:plasma membrane"/>
    <property type="evidence" value="ECO:0007669"/>
    <property type="project" value="UniProtKB-SubCell"/>
</dbReference>
<keyword evidence="3 8" id="KW-0812">Transmembrane</keyword>
<comment type="similarity">
    <text evidence="8 9">Belongs to the MurJ/MviN family.</text>
</comment>
<dbReference type="UniPathway" id="UPA00219"/>
<dbReference type="PANTHER" id="PTHR47019">
    <property type="entry name" value="LIPID II FLIPPASE MURJ"/>
    <property type="match status" value="1"/>
</dbReference>
<dbReference type="InterPro" id="IPR051050">
    <property type="entry name" value="Lipid_II_flippase_MurJ/MviN"/>
</dbReference>
<name>A0A497YLL5_9BACL</name>
<feature type="transmembrane region" description="Helical" evidence="8">
    <location>
        <begin position="122"/>
        <end position="142"/>
    </location>
</feature>
<evidence type="ECO:0000256" key="5">
    <source>
        <dbReference type="ARBA" id="ARBA00022984"/>
    </source>
</evidence>
<dbReference type="RefSeq" id="WP_121298142.1">
    <property type="nucleotide sequence ID" value="NZ_QBEW01000107.1"/>
</dbReference>
<accession>A0A497YLL5</accession>
<dbReference type="PANTHER" id="PTHR47019:SF1">
    <property type="entry name" value="LIPID II FLIPPASE MURJ"/>
    <property type="match status" value="1"/>
</dbReference>
<evidence type="ECO:0000313" key="10">
    <source>
        <dbReference type="EMBL" id="RLJ90650.1"/>
    </source>
</evidence>
<sequence length="499" mass="55200">MKKAVVFLIVITIVSKITGLFRDITLSFFYGASDISDAYIISMTIAIALFDIVVTGVITGFIPIYKEIEERKGTEEARAFSGNLLNIVLLLALLIVGVAQVFTKPIVLVFASGFSGEVLELAVSFTRISLLSIFFVGILYILQGFLQAQEKFYSHAFIGIPYNLVIMLFIWLSSIYSVYLIVWGEIIGVFMQVLVLFIFARKHGFRIRFGLLFKNEYVKKMLFLSLPVIIGVSTHQINILIDRTLASNIIEGGISALNYGDKVNLIIQGVFVLTMSTVLFPAISKMAVIGDKIGLRKAFETAANAINMIVIPMSLYLMIYSEDIVMLLFGRGAFDEQAVELTQLALFGYSFGILGFAYREIVSRFYFAFQDTKTPMYNSLIAIGINIVLNIILSYFLGILGLALATSISVIVAAALLIRGIGRKVSGIQYGNLLKTALRIVLATIAMLALGRGVHLGLEGKLSDDLNLIITSVVSGFIYLALVQLLKIYDFKEFRLSRK</sequence>
<comment type="pathway">
    <text evidence="8">Cell wall biogenesis; peptidoglycan biosynthesis.</text>
</comment>
<keyword evidence="8 9" id="KW-0813">Transport</keyword>
<dbReference type="GO" id="GO:0008360">
    <property type="term" value="P:regulation of cell shape"/>
    <property type="evidence" value="ECO:0007669"/>
    <property type="project" value="UniProtKB-UniRule"/>
</dbReference>
<comment type="subcellular location">
    <subcellularLocation>
        <location evidence="1 8">Cell membrane</location>
        <topology evidence="1 8">Multi-pass membrane protein</topology>
    </subcellularLocation>
</comment>
<dbReference type="Proteomes" id="UP000280791">
    <property type="component" value="Unassembled WGS sequence"/>
</dbReference>
<dbReference type="PIRSF" id="PIRSF002869">
    <property type="entry name" value="MviN"/>
    <property type="match status" value="1"/>
</dbReference>
<comment type="function">
    <text evidence="8 9">Involved in peptidoglycan biosynthesis. Transports lipid-linked peptidoglycan precursors from the inner to the outer leaflet of the cytoplasmic membrane.</text>
</comment>
<keyword evidence="8 9" id="KW-0961">Cell wall biogenesis/degradation</keyword>
<comment type="caution">
    <text evidence="10">The sequence shown here is derived from an EMBL/GenBank/DDBJ whole genome shotgun (WGS) entry which is preliminary data.</text>
</comment>
<evidence type="ECO:0000256" key="1">
    <source>
        <dbReference type="ARBA" id="ARBA00004651"/>
    </source>
</evidence>
<feature type="transmembrane region" description="Helical" evidence="8">
    <location>
        <begin position="433"/>
        <end position="454"/>
    </location>
</feature>
<feature type="transmembrane region" description="Helical" evidence="8">
    <location>
        <begin position="466"/>
        <end position="489"/>
    </location>
</feature>
<organism evidence="10 11">
    <name type="scientific">Planococcus citreus</name>
    <dbReference type="NCBI Taxonomy" id="1373"/>
    <lineage>
        <taxon>Bacteria</taxon>
        <taxon>Bacillati</taxon>
        <taxon>Bacillota</taxon>
        <taxon>Bacilli</taxon>
        <taxon>Bacillales</taxon>
        <taxon>Caryophanaceae</taxon>
        <taxon>Planococcus</taxon>
    </lineage>
</organism>
<keyword evidence="11" id="KW-1185">Reference proteome</keyword>
<evidence type="ECO:0000256" key="9">
    <source>
        <dbReference type="PIRNR" id="PIRNR002869"/>
    </source>
</evidence>
<protein>
    <recommendedName>
        <fullName evidence="8">Probable lipid II flippase MurJ</fullName>
    </recommendedName>
</protein>
<keyword evidence="5 8" id="KW-0573">Peptidoglycan synthesis</keyword>
<evidence type="ECO:0000256" key="6">
    <source>
        <dbReference type="ARBA" id="ARBA00022989"/>
    </source>
</evidence>
<dbReference type="Pfam" id="PF03023">
    <property type="entry name" value="MurJ"/>
    <property type="match status" value="1"/>
</dbReference>
<dbReference type="CDD" id="cd13123">
    <property type="entry name" value="MATE_MurJ_like"/>
    <property type="match status" value="1"/>
</dbReference>
<feature type="transmembrane region" description="Helical" evidence="8">
    <location>
        <begin position="38"/>
        <end position="62"/>
    </location>
</feature>
<evidence type="ECO:0000256" key="7">
    <source>
        <dbReference type="ARBA" id="ARBA00023136"/>
    </source>
</evidence>